<dbReference type="InterPro" id="IPR036388">
    <property type="entry name" value="WH-like_DNA-bd_sf"/>
</dbReference>
<dbReference type="GO" id="GO:0045892">
    <property type="term" value="P:negative regulation of DNA-templated transcription"/>
    <property type="evidence" value="ECO:0007669"/>
    <property type="project" value="TreeGrafter"/>
</dbReference>
<dbReference type="RefSeq" id="WP_123916010.1">
    <property type="nucleotide sequence ID" value="NZ_RKRA01000001.1"/>
</dbReference>
<dbReference type="SUPFAM" id="SSF46785">
    <property type="entry name" value="Winged helix' DNA-binding domain"/>
    <property type="match status" value="1"/>
</dbReference>
<protein>
    <submittedName>
        <fullName evidence="6">IclR family transcriptional regulator</fullName>
    </submittedName>
</protein>
<dbReference type="InterPro" id="IPR005471">
    <property type="entry name" value="Tscrpt_reg_IclR_N"/>
</dbReference>
<dbReference type="PANTHER" id="PTHR30136">
    <property type="entry name" value="HELIX-TURN-HELIX TRANSCRIPTIONAL REGULATOR, ICLR FAMILY"/>
    <property type="match status" value="1"/>
</dbReference>
<evidence type="ECO:0000313" key="7">
    <source>
        <dbReference type="Proteomes" id="UP000280726"/>
    </source>
</evidence>
<dbReference type="Proteomes" id="UP000280726">
    <property type="component" value="Unassembled WGS sequence"/>
</dbReference>
<reference evidence="6 7" key="1">
    <citation type="submission" date="2018-11" db="EMBL/GenBank/DDBJ databases">
        <title>Sequencing the genomes of 1000 actinobacteria strains.</title>
        <authorList>
            <person name="Klenk H.-P."/>
        </authorList>
    </citation>
    <scope>NUCLEOTIDE SEQUENCE [LARGE SCALE GENOMIC DNA]</scope>
    <source>
        <strain evidence="6 7">DSM 14418</strain>
    </source>
</reference>
<keyword evidence="3" id="KW-0804">Transcription</keyword>
<dbReference type="AlphaFoldDB" id="A0A3N4ZMD8"/>
<keyword evidence="7" id="KW-1185">Reference proteome</keyword>
<accession>A0A3N4ZMD8</accession>
<dbReference type="Gene3D" id="3.30.450.40">
    <property type="match status" value="1"/>
</dbReference>
<dbReference type="InterPro" id="IPR014757">
    <property type="entry name" value="Tscrpt_reg_IclR_C"/>
</dbReference>
<dbReference type="EMBL" id="RKRA01000001">
    <property type="protein sequence ID" value="RPF26862.1"/>
    <property type="molecule type" value="Genomic_DNA"/>
</dbReference>
<dbReference type="Pfam" id="PF01614">
    <property type="entry name" value="IclR_C"/>
    <property type="match status" value="1"/>
</dbReference>
<evidence type="ECO:0000313" key="6">
    <source>
        <dbReference type="EMBL" id="RPF26862.1"/>
    </source>
</evidence>
<evidence type="ECO:0000256" key="1">
    <source>
        <dbReference type="ARBA" id="ARBA00023015"/>
    </source>
</evidence>
<dbReference type="InterPro" id="IPR029016">
    <property type="entry name" value="GAF-like_dom_sf"/>
</dbReference>
<dbReference type="Gene3D" id="1.10.10.10">
    <property type="entry name" value="Winged helix-like DNA-binding domain superfamily/Winged helix DNA-binding domain"/>
    <property type="match status" value="1"/>
</dbReference>
<dbReference type="PANTHER" id="PTHR30136:SF24">
    <property type="entry name" value="HTH-TYPE TRANSCRIPTIONAL REPRESSOR ALLR"/>
    <property type="match status" value="1"/>
</dbReference>
<organism evidence="6 7">
    <name type="scientific">Georgenia muralis</name>
    <dbReference type="NCBI Taxonomy" id="154117"/>
    <lineage>
        <taxon>Bacteria</taxon>
        <taxon>Bacillati</taxon>
        <taxon>Actinomycetota</taxon>
        <taxon>Actinomycetes</taxon>
        <taxon>Micrococcales</taxon>
        <taxon>Bogoriellaceae</taxon>
        <taxon>Georgenia</taxon>
    </lineage>
</organism>
<gene>
    <name evidence="6" type="ORF">EDD32_1321</name>
</gene>
<name>A0A3N4ZMD8_9MICO</name>
<feature type="domain" description="IclR-ED" evidence="5">
    <location>
        <begin position="73"/>
        <end position="258"/>
    </location>
</feature>
<feature type="domain" description="HTH iclR-type" evidence="4">
    <location>
        <begin position="9"/>
        <end position="72"/>
    </location>
</feature>
<dbReference type="PROSITE" id="PS51077">
    <property type="entry name" value="HTH_ICLR"/>
    <property type="match status" value="1"/>
</dbReference>
<proteinExistence type="predicted"/>
<evidence type="ECO:0000256" key="3">
    <source>
        <dbReference type="ARBA" id="ARBA00023163"/>
    </source>
</evidence>
<evidence type="ECO:0000259" key="4">
    <source>
        <dbReference type="PROSITE" id="PS51077"/>
    </source>
</evidence>
<comment type="caution">
    <text evidence="6">The sequence shown here is derived from an EMBL/GenBank/DDBJ whole genome shotgun (WGS) entry which is preliminary data.</text>
</comment>
<evidence type="ECO:0000259" key="5">
    <source>
        <dbReference type="PROSITE" id="PS51078"/>
    </source>
</evidence>
<dbReference type="GO" id="GO:0003700">
    <property type="term" value="F:DNA-binding transcription factor activity"/>
    <property type="evidence" value="ECO:0007669"/>
    <property type="project" value="TreeGrafter"/>
</dbReference>
<evidence type="ECO:0000256" key="2">
    <source>
        <dbReference type="ARBA" id="ARBA00023125"/>
    </source>
</evidence>
<dbReference type="InterPro" id="IPR050707">
    <property type="entry name" value="HTH_MetabolicPath_Reg"/>
</dbReference>
<dbReference type="GO" id="GO:0003677">
    <property type="term" value="F:DNA binding"/>
    <property type="evidence" value="ECO:0007669"/>
    <property type="project" value="UniProtKB-KW"/>
</dbReference>
<dbReference type="Pfam" id="PF09339">
    <property type="entry name" value="HTH_IclR"/>
    <property type="match status" value="1"/>
</dbReference>
<keyword evidence="2" id="KW-0238">DNA-binding</keyword>
<dbReference type="OrthoDB" id="9000968at2"/>
<dbReference type="InterPro" id="IPR036390">
    <property type="entry name" value="WH_DNA-bd_sf"/>
</dbReference>
<sequence length="258" mass="27058">MSQAGGSPVEAVDRALLALQALADAGPRGLVLADLAASLGLNKTTTHRALAALKFRDFVIQDAVSGRYVLGPGATRLGESFYADENLPALLHPALVALVAEVDELVHLGVLAGTQVVYLDKVEPERAVRVWSAIGRRVPAATTALGRALLAYRGTDRPVLEGYVRSLPDPSPAVAERAWAALEEARAGGFARESEENEPGISCLAVPLLRLGAAVAAVSVTAPAERMTEDRVAALRGTISRVLPPLLPEGFTLPEPAR</sequence>
<dbReference type="SMART" id="SM00346">
    <property type="entry name" value="HTH_ICLR"/>
    <property type="match status" value="1"/>
</dbReference>
<dbReference type="SUPFAM" id="SSF55781">
    <property type="entry name" value="GAF domain-like"/>
    <property type="match status" value="1"/>
</dbReference>
<dbReference type="PROSITE" id="PS51078">
    <property type="entry name" value="ICLR_ED"/>
    <property type="match status" value="1"/>
</dbReference>
<keyword evidence="1" id="KW-0805">Transcription regulation</keyword>